<dbReference type="AlphaFoldDB" id="A0A375CJE2"/>
<sequence length="81" mass="9375">MLSEWLYASSCVPKARTQGYAIRQYGPRERGYIYCEISTVMLVLERRPQAKSSSAERWTRPPYRRASQSFSQALRLPAGKM</sequence>
<dbReference type="Proteomes" id="UP000257016">
    <property type="component" value="Unassembled WGS sequence"/>
</dbReference>
<accession>A0A375CJE2</accession>
<dbReference type="EMBL" id="OFSN01000019">
    <property type="protein sequence ID" value="SOY71879.1"/>
    <property type="molecule type" value="Genomic_DNA"/>
</dbReference>
<name>A0A375CJE2_9BURK</name>
<evidence type="ECO:0000256" key="1">
    <source>
        <dbReference type="SAM" id="MobiDB-lite"/>
    </source>
</evidence>
<organism evidence="2">
    <name type="scientific">Cupriavidus taiwanensis</name>
    <dbReference type="NCBI Taxonomy" id="164546"/>
    <lineage>
        <taxon>Bacteria</taxon>
        <taxon>Pseudomonadati</taxon>
        <taxon>Pseudomonadota</taxon>
        <taxon>Betaproteobacteria</taxon>
        <taxon>Burkholderiales</taxon>
        <taxon>Burkholderiaceae</taxon>
        <taxon>Cupriavidus</taxon>
    </lineage>
</organism>
<reference evidence="2" key="1">
    <citation type="submission" date="2018-01" db="EMBL/GenBank/DDBJ databases">
        <authorList>
            <person name="Clerissi C."/>
        </authorList>
    </citation>
    <scope>NUCLEOTIDE SEQUENCE</scope>
    <source>
        <strain evidence="2">Cupriavidus taiwanensis LMG 19430</strain>
    </source>
</reference>
<evidence type="ECO:0000313" key="2">
    <source>
        <dbReference type="EMBL" id="SOY71879.1"/>
    </source>
</evidence>
<proteinExistence type="predicted"/>
<feature type="region of interest" description="Disordered" evidence="1">
    <location>
        <begin position="51"/>
        <end position="81"/>
    </location>
</feature>
<gene>
    <name evidence="2" type="ORF">CBM2586_B130599</name>
</gene>
<protein>
    <submittedName>
        <fullName evidence="2">Uncharacterized protein</fullName>
    </submittedName>
</protein>
<comment type="caution">
    <text evidence="2">The sequence shown here is derived from an EMBL/GenBank/DDBJ whole genome shotgun (WGS) entry which is preliminary data.</text>
</comment>